<evidence type="ECO:0000256" key="6">
    <source>
        <dbReference type="SAM" id="Phobius"/>
    </source>
</evidence>
<feature type="transmembrane region" description="Helical" evidence="6">
    <location>
        <begin position="348"/>
        <end position="371"/>
    </location>
</feature>
<sequence length="558" mass="60645">MPELHPVLSGEQILEQVVSNKKYFNNTQNVEEPDINAIMSSSDNALLAEIGYKAELTRNFSTLQVFGVAFSIMGLLPSIASVTATALTAGPAGALWGWIIASLFILTIGVGMAELGSAMPTSGGLYYWTNYFSPPKYKTVISYLVGNTNSIALVGALCSVDYGFAQEVLSIVVIAKDGDFTLTPAKNYGVFVACVVAHIFVTCASSKHISKLQTASIIVNILIIVLYIIALPIGASPNFKDGKYIFGQLDNYSTWPKGWQFVLSWMPAIWTIGAFDSCVHMSEEAHNATRSIPIGILGSITTCFVLGTVIIIVTTACIQTDDIAGHIIGTDLGQPMAQIIYDALGKKWAIAFMILIAIAQFMMGASILTAISRQIWAFARDNGLPFSFWIKKVNKKLSVPINAVWFGGIVAILIGCLCLIGPAGSNALFSLYIAGNYFAWGTPIFFRLTTGRSKFKPGPFYLGKFWSPVISWTAVAFIVFVIIMVMFPAGVNPDRETMNYTCVITPGVWILSLVYYMVYAHKNYHGPCKTVDIDESEGISIEGIDAALDEEERSNEKA</sequence>
<protein>
    <submittedName>
        <fullName evidence="7">GABA-specific permease</fullName>
    </submittedName>
</protein>
<feature type="transmembrane region" description="Helical" evidence="6">
    <location>
        <begin position="401"/>
        <end position="423"/>
    </location>
</feature>
<dbReference type="GO" id="GO:0016020">
    <property type="term" value="C:membrane"/>
    <property type="evidence" value="ECO:0007669"/>
    <property type="project" value="UniProtKB-SubCell"/>
</dbReference>
<evidence type="ECO:0000313" key="8">
    <source>
        <dbReference type="Proteomes" id="UP000837801"/>
    </source>
</evidence>
<comment type="caution">
    <text evidence="7">The sequence shown here is derived from an EMBL/GenBank/DDBJ whole genome shotgun (WGS) entry which is preliminary data.</text>
</comment>
<feature type="transmembrane region" description="Helical" evidence="6">
    <location>
        <begin position="469"/>
        <end position="491"/>
    </location>
</feature>
<evidence type="ECO:0000256" key="4">
    <source>
        <dbReference type="ARBA" id="ARBA00022989"/>
    </source>
</evidence>
<feature type="transmembrane region" description="Helical" evidence="6">
    <location>
        <begin position="65"/>
        <end position="89"/>
    </location>
</feature>
<dbReference type="Pfam" id="PF13520">
    <property type="entry name" value="AA_permease_2"/>
    <property type="match status" value="1"/>
</dbReference>
<comment type="subcellular location">
    <subcellularLocation>
        <location evidence="1">Membrane</location>
        <topology evidence="1">Multi-pass membrane protein</topology>
    </subcellularLocation>
</comment>
<dbReference type="PROSITE" id="PS00218">
    <property type="entry name" value="AMINO_ACID_PERMEASE_1"/>
    <property type="match status" value="1"/>
</dbReference>
<proteinExistence type="predicted"/>
<evidence type="ECO:0000313" key="7">
    <source>
        <dbReference type="EMBL" id="CAH2355932.1"/>
    </source>
</evidence>
<dbReference type="InterPro" id="IPR002293">
    <property type="entry name" value="AA/rel_permease1"/>
</dbReference>
<dbReference type="PANTHER" id="PTHR45649:SF6">
    <property type="entry name" value="GABA-SPECIFIC PERMEASE"/>
    <property type="match status" value="1"/>
</dbReference>
<name>A0A9P0QW53_9ASCO</name>
<feature type="transmembrane region" description="Helical" evidence="6">
    <location>
        <begin position="291"/>
        <end position="313"/>
    </location>
</feature>
<reference evidence="7" key="1">
    <citation type="submission" date="2022-03" db="EMBL/GenBank/DDBJ databases">
        <authorList>
            <person name="Legras J.-L."/>
            <person name="Devillers H."/>
            <person name="Grondin C."/>
        </authorList>
    </citation>
    <scope>NUCLEOTIDE SEQUENCE</scope>
    <source>
        <strain evidence="7">CLIB 1423</strain>
    </source>
</reference>
<gene>
    <name evidence="7" type="ORF">CLIB1423_39S00232</name>
</gene>
<organism evidence="7 8">
    <name type="scientific">[Candida] railenensis</name>
    <dbReference type="NCBI Taxonomy" id="45579"/>
    <lineage>
        <taxon>Eukaryota</taxon>
        <taxon>Fungi</taxon>
        <taxon>Dikarya</taxon>
        <taxon>Ascomycota</taxon>
        <taxon>Saccharomycotina</taxon>
        <taxon>Pichiomycetes</taxon>
        <taxon>Debaryomycetaceae</taxon>
        <taxon>Kurtzmaniella</taxon>
    </lineage>
</organism>
<evidence type="ECO:0000256" key="2">
    <source>
        <dbReference type="ARBA" id="ARBA00022448"/>
    </source>
</evidence>
<feature type="transmembrane region" description="Helical" evidence="6">
    <location>
        <begin position="185"/>
        <end position="205"/>
    </location>
</feature>
<feature type="transmembrane region" description="Helical" evidence="6">
    <location>
        <begin position="95"/>
        <end position="128"/>
    </location>
</feature>
<evidence type="ECO:0000256" key="1">
    <source>
        <dbReference type="ARBA" id="ARBA00004141"/>
    </source>
</evidence>
<evidence type="ECO:0000256" key="5">
    <source>
        <dbReference type="ARBA" id="ARBA00023136"/>
    </source>
</evidence>
<accession>A0A9P0QW53</accession>
<dbReference type="PIRSF" id="PIRSF006060">
    <property type="entry name" value="AA_transporter"/>
    <property type="match status" value="1"/>
</dbReference>
<dbReference type="OrthoDB" id="4476201at2759"/>
<dbReference type="InterPro" id="IPR004840">
    <property type="entry name" value="Amino_acid_permease_CS"/>
</dbReference>
<keyword evidence="3 6" id="KW-0812">Transmembrane</keyword>
<dbReference type="FunFam" id="1.20.1740.10:FF:000046">
    <property type="entry name" value="Amino-acid permease, putative"/>
    <property type="match status" value="1"/>
</dbReference>
<keyword evidence="5 6" id="KW-0472">Membrane</keyword>
<feature type="transmembrane region" description="Helical" evidence="6">
    <location>
        <begin position="217"/>
        <end position="239"/>
    </location>
</feature>
<dbReference type="Proteomes" id="UP000837801">
    <property type="component" value="Unassembled WGS sequence"/>
</dbReference>
<feature type="transmembrane region" description="Helical" evidence="6">
    <location>
        <begin position="429"/>
        <end position="448"/>
    </location>
</feature>
<dbReference type="Gene3D" id="1.20.1740.10">
    <property type="entry name" value="Amino acid/polyamine transporter I"/>
    <property type="match status" value="1"/>
</dbReference>
<keyword evidence="8" id="KW-1185">Reference proteome</keyword>
<dbReference type="GO" id="GO:0006865">
    <property type="term" value="P:amino acid transport"/>
    <property type="evidence" value="ECO:0007669"/>
    <property type="project" value="InterPro"/>
</dbReference>
<evidence type="ECO:0000256" key="3">
    <source>
        <dbReference type="ARBA" id="ARBA00022692"/>
    </source>
</evidence>
<dbReference type="PANTHER" id="PTHR45649">
    <property type="entry name" value="AMINO-ACID PERMEASE BAT1"/>
    <property type="match status" value="1"/>
</dbReference>
<dbReference type="EMBL" id="CAKXYY010000039">
    <property type="protein sequence ID" value="CAH2355932.1"/>
    <property type="molecule type" value="Genomic_DNA"/>
</dbReference>
<dbReference type="AlphaFoldDB" id="A0A9P0QW53"/>
<keyword evidence="2" id="KW-0813">Transport</keyword>
<feature type="transmembrane region" description="Helical" evidence="6">
    <location>
        <begin position="259"/>
        <end position="279"/>
    </location>
</feature>
<dbReference type="GO" id="GO:0015101">
    <property type="term" value="F:organic cation transmembrane transporter activity"/>
    <property type="evidence" value="ECO:0007669"/>
    <property type="project" value="UniProtKB-ARBA"/>
</dbReference>
<feature type="transmembrane region" description="Helical" evidence="6">
    <location>
        <begin position="497"/>
        <end position="519"/>
    </location>
</feature>
<keyword evidence="4 6" id="KW-1133">Transmembrane helix</keyword>